<dbReference type="InterPro" id="IPR008928">
    <property type="entry name" value="6-hairpin_glycosidase_sf"/>
</dbReference>
<dbReference type="Gene3D" id="1.50.10.10">
    <property type="match status" value="1"/>
</dbReference>
<dbReference type="CDD" id="cd02955">
    <property type="entry name" value="SSP411"/>
    <property type="match status" value="1"/>
</dbReference>
<dbReference type="EMBL" id="JALJOS010000012">
    <property type="protein sequence ID" value="KAK9832416.1"/>
    <property type="molecule type" value="Genomic_DNA"/>
</dbReference>
<dbReference type="InterPro" id="IPR012341">
    <property type="entry name" value="6hp_glycosidase-like_sf"/>
</dbReference>
<sequence>MHENRLAKEESPYLLQHAHNPVDWYPWGEEAFKVARERDCPIFLSIGYSTCHWCHVMEHESFESEQVAAMMNQSFVNVKVDREERPDVDKVYMTFIQATQGGGGWPMSVFLTPELQPFTGGTYFPPRDVQGRPGFTTVLKAIAKAWQLRKADIRASGQDIMRQLADATKPTGGQSEVGASLAQQAINKCAAMLKGRYDKARGGFGGAPKFPRPSEINVLFHSHLLQGNAAQSSTDESSLEVALHSLRAMADGGMWDHVGGGFHRYSVDEFWHVPHFEKMLYDNPQLADTYLAAFQMSGDARYAATARGVLDYLQRDMTHPDGGIFSAEDADSLDLMGTKSEGAFYLWTEHEIDEVLGPDQAPLFKQRYYVKTEGNADLSPRSDPHEDFKGQNCLIARTPLEEAAKAAGAEVTSAERLLAESRGLLHTRRAKRPRPHLDDKVVTAWNGMAIGAFAKAARVLLHEESPAAPCFPVDGCSPSEYLSAAVKAADFVRSKLWEPEKKRLRRSFRQGPSPTQGFADDYAYLIAGLLDLYEASADLSCLTWALELQEAQDELFWDDQAGGYFSTAGADPNILLQMKEDYDGAEPAASSIAIANLLRLAAFSQGELSDKYRQRAERTAGAFQERLTDIPLALPQMCCSLFMTAAGHLRQVIIAGVAGQPDTEALLTATYSSFVPDKVVLHVDPSDEACMNFWDQHNPAATAMVRGAKLQGDSPATAFVCQNYMCKAPSSSAQKVQQLLSEGTHSDKAQLTSFQL</sequence>
<evidence type="ECO:0000259" key="1">
    <source>
        <dbReference type="Pfam" id="PF03190"/>
    </source>
</evidence>
<dbReference type="GO" id="GO:0005975">
    <property type="term" value="P:carbohydrate metabolic process"/>
    <property type="evidence" value="ECO:0007669"/>
    <property type="project" value="InterPro"/>
</dbReference>
<dbReference type="SUPFAM" id="SSF52833">
    <property type="entry name" value="Thioredoxin-like"/>
    <property type="match status" value="1"/>
</dbReference>
<dbReference type="PIRSF" id="PIRSF006402">
    <property type="entry name" value="UCP006402_thioredoxin"/>
    <property type="match status" value="1"/>
</dbReference>
<dbReference type="Proteomes" id="UP001438707">
    <property type="component" value="Unassembled WGS sequence"/>
</dbReference>
<gene>
    <name evidence="2" type="ORF">WJX74_009441</name>
</gene>
<dbReference type="PANTHER" id="PTHR42899:SF1">
    <property type="entry name" value="SPERMATOGENESIS-ASSOCIATED PROTEIN 20"/>
    <property type="match status" value="1"/>
</dbReference>
<dbReference type="InterPro" id="IPR004879">
    <property type="entry name" value="Ssp411-like_TRX"/>
</dbReference>
<evidence type="ECO:0000313" key="3">
    <source>
        <dbReference type="Proteomes" id="UP001438707"/>
    </source>
</evidence>
<keyword evidence="3" id="KW-1185">Reference proteome</keyword>
<protein>
    <recommendedName>
        <fullName evidence="1">Spermatogenesis-associated protein 20-like TRX domain-containing protein</fullName>
    </recommendedName>
</protein>
<reference evidence="2 3" key="1">
    <citation type="journal article" date="2024" name="Nat. Commun.">
        <title>Phylogenomics reveals the evolutionary origins of lichenization in chlorophyte algae.</title>
        <authorList>
            <person name="Puginier C."/>
            <person name="Libourel C."/>
            <person name="Otte J."/>
            <person name="Skaloud P."/>
            <person name="Haon M."/>
            <person name="Grisel S."/>
            <person name="Petersen M."/>
            <person name="Berrin J.G."/>
            <person name="Delaux P.M."/>
            <person name="Dal Grande F."/>
            <person name="Keller J."/>
        </authorList>
    </citation>
    <scope>NUCLEOTIDE SEQUENCE [LARGE SCALE GENOMIC DNA]</scope>
    <source>
        <strain evidence="2 3">SAG 2145</strain>
    </source>
</reference>
<dbReference type="InterPro" id="IPR024705">
    <property type="entry name" value="Ssp411"/>
</dbReference>
<feature type="domain" description="Spermatogenesis-associated protein 20-like TRX" evidence="1">
    <location>
        <begin position="3"/>
        <end position="164"/>
    </location>
</feature>
<dbReference type="Gene3D" id="3.40.30.10">
    <property type="entry name" value="Glutaredoxin"/>
    <property type="match status" value="1"/>
</dbReference>
<dbReference type="PANTHER" id="PTHR42899">
    <property type="entry name" value="SPERMATOGENESIS-ASSOCIATED PROTEIN 20"/>
    <property type="match status" value="1"/>
</dbReference>
<dbReference type="Pfam" id="PF03190">
    <property type="entry name" value="Thioredox_DsbH"/>
    <property type="match status" value="1"/>
</dbReference>
<dbReference type="AlphaFoldDB" id="A0AAW1RFU1"/>
<accession>A0AAW1RFU1</accession>
<dbReference type="InterPro" id="IPR036249">
    <property type="entry name" value="Thioredoxin-like_sf"/>
</dbReference>
<name>A0AAW1RFU1_9CHLO</name>
<comment type="caution">
    <text evidence="2">The sequence shown here is derived from an EMBL/GenBank/DDBJ whole genome shotgun (WGS) entry which is preliminary data.</text>
</comment>
<dbReference type="SUPFAM" id="SSF48208">
    <property type="entry name" value="Six-hairpin glycosidases"/>
    <property type="match status" value="1"/>
</dbReference>
<organism evidence="2 3">
    <name type="scientific">Apatococcus lobatus</name>
    <dbReference type="NCBI Taxonomy" id="904363"/>
    <lineage>
        <taxon>Eukaryota</taxon>
        <taxon>Viridiplantae</taxon>
        <taxon>Chlorophyta</taxon>
        <taxon>core chlorophytes</taxon>
        <taxon>Trebouxiophyceae</taxon>
        <taxon>Chlorellales</taxon>
        <taxon>Chlorellaceae</taxon>
        <taxon>Apatococcus</taxon>
    </lineage>
</organism>
<evidence type="ECO:0000313" key="2">
    <source>
        <dbReference type="EMBL" id="KAK9832416.1"/>
    </source>
</evidence>
<dbReference type="GO" id="GO:0009507">
    <property type="term" value="C:chloroplast"/>
    <property type="evidence" value="ECO:0007669"/>
    <property type="project" value="TreeGrafter"/>
</dbReference>
<proteinExistence type="predicted"/>